<dbReference type="InterPro" id="IPR013740">
    <property type="entry name" value="Redoxin"/>
</dbReference>
<dbReference type="GO" id="GO:0017004">
    <property type="term" value="P:cytochrome complex assembly"/>
    <property type="evidence" value="ECO:0007669"/>
    <property type="project" value="UniProtKB-KW"/>
</dbReference>
<accession>A0A518AUS5</accession>
<dbReference type="RefSeq" id="WP_197528607.1">
    <property type="nucleotide sequence ID" value="NZ_CP036278.1"/>
</dbReference>
<evidence type="ECO:0000256" key="2">
    <source>
        <dbReference type="ARBA" id="ARBA00022748"/>
    </source>
</evidence>
<name>A0A518AUS5_9BACT</name>
<dbReference type="InterPro" id="IPR013766">
    <property type="entry name" value="Thioredoxin_domain"/>
</dbReference>
<keyword evidence="9" id="KW-1185">Reference proteome</keyword>
<dbReference type="PROSITE" id="PS51352">
    <property type="entry name" value="THIOREDOXIN_2"/>
    <property type="match status" value="1"/>
</dbReference>
<dbReference type="PANTHER" id="PTHR42852:SF6">
    <property type="entry name" value="THIOL:DISULFIDE INTERCHANGE PROTEIN DSBE"/>
    <property type="match status" value="1"/>
</dbReference>
<keyword evidence="4" id="KW-0676">Redox-active center</keyword>
<dbReference type="SUPFAM" id="SSF52833">
    <property type="entry name" value="Thioredoxin-like"/>
    <property type="match status" value="1"/>
</dbReference>
<evidence type="ECO:0000256" key="5">
    <source>
        <dbReference type="SAM" id="MobiDB-lite"/>
    </source>
</evidence>
<dbReference type="AlphaFoldDB" id="A0A518AUS5"/>
<dbReference type="InterPro" id="IPR050553">
    <property type="entry name" value="Thioredoxin_ResA/DsbE_sf"/>
</dbReference>
<keyword evidence="2" id="KW-0201">Cytochrome c-type biogenesis</keyword>
<gene>
    <name evidence="8" type="primary">resA_10</name>
    <name evidence="8" type="ORF">Pan181_47050</name>
</gene>
<comment type="subcellular location">
    <subcellularLocation>
        <location evidence="1">Cell envelope</location>
    </subcellularLocation>
</comment>
<feature type="region of interest" description="Disordered" evidence="5">
    <location>
        <begin position="33"/>
        <end position="58"/>
    </location>
</feature>
<dbReference type="PANTHER" id="PTHR42852">
    <property type="entry name" value="THIOL:DISULFIDE INTERCHANGE PROTEIN DSBE"/>
    <property type="match status" value="1"/>
</dbReference>
<dbReference type="EMBL" id="CP036278">
    <property type="protein sequence ID" value="QDU58468.1"/>
    <property type="molecule type" value="Genomic_DNA"/>
</dbReference>
<feature type="signal peptide" evidence="6">
    <location>
        <begin position="1"/>
        <end position="30"/>
    </location>
</feature>
<dbReference type="Gene3D" id="3.40.30.10">
    <property type="entry name" value="Glutaredoxin"/>
    <property type="match status" value="1"/>
</dbReference>
<protein>
    <submittedName>
        <fullName evidence="8">Thiol-disulfide oxidoreductase ResA</fullName>
    </submittedName>
</protein>
<feature type="region of interest" description="Disordered" evidence="5">
    <location>
        <begin position="397"/>
        <end position="420"/>
    </location>
</feature>
<keyword evidence="3" id="KW-1015">Disulfide bond</keyword>
<evidence type="ECO:0000259" key="7">
    <source>
        <dbReference type="PROSITE" id="PS51352"/>
    </source>
</evidence>
<dbReference type="Pfam" id="PF08534">
    <property type="entry name" value="Redoxin"/>
    <property type="match status" value="1"/>
</dbReference>
<reference evidence="8 9" key="1">
    <citation type="submission" date="2019-02" db="EMBL/GenBank/DDBJ databases">
        <title>Deep-cultivation of Planctomycetes and their phenomic and genomic characterization uncovers novel biology.</title>
        <authorList>
            <person name="Wiegand S."/>
            <person name="Jogler M."/>
            <person name="Boedeker C."/>
            <person name="Pinto D."/>
            <person name="Vollmers J."/>
            <person name="Rivas-Marin E."/>
            <person name="Kohn T."/>
            <person name="Peeters S.H."/>
            <person name="Heuer A."/>
            <person name="Rast P."/>
            <person name="Oberbeckmann S."/>
            <person name="Bunk B."/>
            <person name="Jeske O."/>
            <person name="Meyerdierks A."/>
            <person name="Storesund J.E."/>
            <person name="Kallscheuer N."/>
            <person name="Luecker S."/>
            <person name="Lage O.M."/>
            <person name="Pohl T."/>
            <person name="Merkel B.J."/>
            <person name="Hornburger P."/>
            <person name="Mueller R.-W."/>
            <person name="Bruemmer F."/>
            <person name="Labrenz M."/>
            <person name="Spormann A.M."/>
            <person name="Op den Camp H."/>
            <person name="Overmann J."/>
            <person name="Amann R."/>
            <person name="Jetten M.S.M."/>
            <person name="Mascher T."/>
            <person name="Medema M.H."/>
            <person name="Devos D.P."/>
            <person name="Kaster A.-K."/>
            <person name="Ovreas L."/>
            <person name="Rohde M."/>
            <person name="Galperin M.Y."/>
            <person name="Jogler C."/>
        </authorList>
    </citation>
    <scope>NUCLEOTIDE SEQUENCE [LARGE SCALE GENOMIC DNA]</scope>
    <source>
        <strain evidence="8 9">Pan181</strain>
    </source>
</reference>
<dbReference type="Proteomes" id="UP000315750">
    <property type="component" value="Chromosome"/>
</dbReference>
<evidence type="ECO:0000313" key="9">
    <source>
        <dbReference type="Proteomes" id="UP000315750"/>
    </source>
</evidence>
<proteinExistence type="predicted"/>
<sequence length="420" mass="46206" precursor="true">MTMQNSQWRIFALLLAVPLGSCLSAAIASAVEPKSAEQADEPTPAKATTNSSRDPYEVPEGSVDDLLGYIQTGPVHMRPRSVLDLRRMNQSLDMAAQRIFASQEASDQQRLLAASLRVKFLHRLRLLGVKESGHKLDAFLSNVANDPAPRLQAFARYTQLDRQLDAWQHLCDQDRQAIIAEVRSGIEAPQADEHDLALLLKLADTVAESPDATKVAEVIEQLLPQLANSPNASITAHLPWLEGVARRLKLPGNALEVEGELLSGDQLDWQDYRGKVVLVGFWATWSRPSTGEVSNIKTAYNAYHDRGFEVIGVSLDTNQEAVRTFVADRKIPWPVIYNQSETVSSDDSSHWNHPLASKYAINTIPRAILVDQEGNVIHMNLRGKNLHQTLAQILGPTPRLANRPEGEPTPAGGKAVATDP</sequence>
<evidence type="ECO:0000313" key="8">
    <source>
        <dbReference type="EMBL" id="QDU58468.1"/>
    </source>
</evidence>
<dbReference type="GO" id="GO:0030313">
    <property type="term" value="C:cell envelope"/>
    <property type="evidence" value="ECO:0007669"/>
    <property type="project" value="UniProtKB-SubCell"/>
</dbReference>
<evidence type="ECO:0000256" key="3">
    <source>
        <dbReference type="ARBA" id="ARBA00023157"/>
    </source>
</evidence>
<feature type="domain" description="Thioredoxin" evidence="7">
    <location>
        <begin position="248"/>
        <end position="402"/>
    </location>
</feature>
<evidence type="ECO:0000256" key="6">
    <source>
        <dbReference type="SAM" id="SignalP"/>
    </source>
</evidence>
<dbReference type="GO" id="GO:0016491">
    <property type="term" value="F:oxidoreductase activity"/>
    <property type="evidence" value="ECO:0007669"/>
    <property type="project" value="InterPro"/>
</dbReference>
<dbReference type="CDD" id="cd02966">
    <property type="entry name" value="TlpA_like_family"/>
    <property type="match status" value="1"/>
</dbReference>
<feature type="chain" id="PRO_5022220583" evidence="6">
    <location>
        <begin position="31"/>
        <end position="420"/>
    </location>
</feature>
<evidence type="ECO:0000256" key="4">
    <source>
        <dbReference type="ARBA" id="ARBA00023284"/>
    </source>
</evidence>
<keyword evidence="6" id="KW-0732">Signal</keyword>
<evidence type="ECO:0000256" key="1">
    <source>
        <dbReference type="ARBA" id="ARBA00004196"/>
    </source>
</evidence>
<organism evidence="8 9">
    <name type="scientific">Aeoliella mucimassa</name>
    <dbReference type="NCBI Taxonomy" id="2527972"/>
    <lineage>
        <taxon>Bacteria</taxon>
        <taxon>Pseudomonadati</taxon>
        <taxon>Planctomycetota</taxon>
        <taxon>Planctomycetia</taxon>
        <taxon>Pirellulales</taxon>
        <taxon>Lacipirellulaceae</taxon>
        <taxon>Aeoliella</taxon>
    </lineage>
</organism>
<dbReference type="InterPro" id="IPR036249">
    <property type="entry name" value="Thioredoxin-like_sf"/>
</dbReference>
<dbReference type="KEGG" id="amuc:Pan181_47050"/>